<keyword evidence="1" id="KW-0812">Transmembrane</keyword>
<organism evidence="3 4">
    <name type="scientific">candidate division WOR_3 bacterium SM23_42</name>
    <dbReference type="NCBI Taxonomy" id="1703779"/>
    <lineage>
        <taxon>Bacteria</taxon>
        <taxon>Bacteria division WOR-3</taxon>
    </lineage>
</organism>
<evidence type="ECO:0000256" key="1">
    <source>
        <dbReference type="SAM" id="Phobius"/>
    </source>
</evidence>
<evidence type="ECO:0000313" key="4">
    <source>
        <dbReference type="Proteomes" id="UP000051373"/>
    </source>
</evidence>
<dbReference type="SUPFAM" id="SSF103481">
    <property type="entry name" value="Multidrug resistance efflux transporter EmrE"/>
    <property type="match status" value="2"/>
</dbReference>
<name>A0A0S8FSY1_UNCW3</name>
<evidence type="ECO:0000313" key="3">
    <source>
        <dbReference type="EMBL" id="KPK63843.1"/>
    </source>
</evidence>
<protein>
    <recommendedName>
        <fullName evidence="2">EamA domain-containing protein</fullName>
    </recommendedName>
</protein>
<dbReference type="PATRIC" id="fig|1703779.3.peg.1253"/>
<dbReference type="InterPro" id="IPR000620">
    <property type="entry name" value="EamA_dom"/>
</dbReference>
<feature type="transmembrane region" description="Helical" evidence="1">
    <location>
        <begin position="183"/>
        <end position="206"/>
    </location>
</feature>
<dbReference type="PANTHER" id="PTHR22911">
    <property type="entry name" value="ACYL-MALONYL CONDENSING ENZYME-RELATED"/>
    <property type="match status" value="1"/>
</dbReference>
<evidence type="ECO:0000259" key="2">
    <source>
        <dbReference type="Pfam" id="PF00892"/>
    </source>
</evidence>
<feature type="transmembrane region" description="Helical" evidence="1">
    <location>
        <begin position="39"/>
        <end position="58"/>
    </location>
</feature>
<feature type="transmembrane region" description="Helical" evidence="1">
    <location>
        <begin position="226"/>
        <end position="245"/>
    </location>
</feature>
<dbReference type="AlphaFoldDB" id="A0A0S8FSY1"/>
<gene>
    <name evidence="3" type="ORF">AMJ83_05180</name>
</gene>
<reference evidence="3 4" key="1">
    <citation type="journal article" date="2015" name="Microbiome">
        <title>Genomic resolution of linkages in carbon, nitrogen, and sulfur cycling among widespread estuary sediment bacteria.</title>
        <authorList>
            <person name="Baker B.J."/>
            <person name="Lazar C.S."/>
            <person name="Teske A.P."/>
            <person name="Dick G.J."/>
        </authorList>
    </citation>
    <scope>NUCLEOTIDE SEQUENCE [LARGE SCALE GENOMIC DNA]</scope>
    <source>
        <strain evidence="3">SM23_42</strain>
    </source>
</reference>
<proteinExistence type="predicted"/>
<dbReference type="Pfam" id="PF00892">
    <property type="entry name" value="EamA"/>
    <property type="match status" value="2"/>
</dbReference>
<dbReference type="Proteomes" id="UP000051373">
    <property type="component" value="Unassembled WGS sequence"/>
</dbReference>
<dbReference type="InterPro" id="IPR037185">
    <property type="entry name" value="EmrE-like"/>
</dbReference>
<feature type="transmembrane region" description="Helical" evidence="1">
    <location>
        <begin position="96"/>
        <end position="119"/>
    </location>
</feature>
<feature type="transmembrane region" description="Helical" evidence="1">
    <location>
        <begin position="70"/>
        <end position="89"/>
    </location>
</feature>
<feature type="transmembrane region" description="Helical" evidence="1">
    <location>
        <begin position="251"/>
        <end position="272"/>
    </location>
</feature>
<dbReference type="GO" id="GO:0016020">
    <property type="term" value="C:membrane"/>
    <property type="evidence" value="ECO:0007669"/>
    <property type="project" value="InterPro"/>
</dbReference>
<comment type="caution">
    <text evidence="3">The sequence shown here is derived from an EMBL/GenBank/DDBJ whole genome shotgun (WGS) entry which is preliminary data.</text>
</comment>
<feature type="transmembrane region" description="Helical" evidence="1">
    <location>
        <begin position="125"/>
        <end position="144"/>
    </location>
</feature>
<feature type="transmembrane region" description="Helical" evidence="1">
    <location>
        <begin position="6"/>
        <end position="27"/>
    </location>
</feature>
<feature type="domain" description="EamA" evidence="2">
    <location>
        <begin position="8"/>
        <end position="142"/>
    </location>
</feature>
<feature type="transmembrane region" description="Helical" evidence="1">
    <location>
        <begin position="156"/>
        <end position="177"/>
    </location>
</feature>
<accession>A0A0S8FSY1</accession>
<feature type="transmembrane region" description="Helical" evidence="1">
    <location>
        <begin position="279"/>
        <end position="297"/>
    </location>
</feature>
<dbReference type="STRING" id="1703779.AMJ83_05180"/>
<sequence length="298" mass="32142">MLSAVPHLGEALSILTAVIWGFAVILFKKSGETVHPLALNAFKNLLAMVLLVPTIWLTSETLMPQTPDHGYLILFLSGAIGIGIGDTLFFKSLNELGAGLTAIVVCMYSPFVISFSSVWLNESLASLQLLGALLVIIAVLIATIQRGDKEVTRKGVIHGVLYGILASAAMAAGVVIMKPLLNTYSVIWVAEIRLLGGMVVLASVLLLHPRRRGIVDSLVKTRNWQYTLGGSFCGAYLAMIIWIAGIKYTQASIASALNQTSTIFVFIFAALILKERMTLRKTIGIGLAFIGAFLVMFF</sequence>
<keyword evidence="1" id="KW-1133">Transmembrane helix</keyword>
<feature type="domain" description="EamA" evidence="2">
    <location>
        <begin position="159"/>
        <end position="296"/>
    </location>
</feature>
<dbReference type="PANTHER" id="PTHR22911:SF137">
    <property type="entry name" value="SOLUTE CARRIER FAMILY 35 MEMBER G2-RELATED"/>
    <property type="match status" value="1"/>
</dbReference>
<dbReference type="Gene3D" id="1.10.3730.20">
    <property type="match status" value="1"/>
</dbReference>
<dbReference type="EMBL" id="LJUJ01000008">
    <property type="protein sequence ID" value="KPK63843.1"/>
    <property type="molecule type" value="Genomic_DNA"/>
</dbReference>
<keyword evidence="1" id="KW-0472">Membrane</keyword>